<protein>
    <submittedName>
        <fullName evidence="2">CLUMA_CG004635, isoform A</fullName>
    </submittedName>
</protein>
<keyword evidence="1" id="KW-1133">Transmembrane helix</keyword>
<organism evidence="2 3">
    <name type="scientific">Clunio marinus</name>
    <dbReference type="NCBI Taxonomy" id="568069"/>
    <lineage>
        <taxon>Eukaryota</taxon>
        <taxon>Metazoa</taxon>
        <taxon>Ecdysozoa</taxon>
        <taxon>Arthropoda</taxon>
        <taxon>Hexapoda</taxon>
        <taxon>Insecta</taxon>
        <taxon>Pterygota</taxon>
        <taxon>Neoptera</taxon>
        <taxon>Endopterygota</taxon>
        <taxon>Diptera</taxon>
        <taxon>Nematocera</taxon>
        <taxon>Chironomoidea</taxon>
        <taxon>Chironomidae</taxon>
        <taxon>Clunio</taxon>
    </lineage>
</organism>
<accession>A0A1J1HTR2</accession>
<dbReference type="Proteomes" id="UP000183832">
    <property type="component" value="Unassembled WGS sequence"/>
</dbReference>
<gene>
    <name evidence="2" type="ORF">CLUMA_CG004635</name>
</gene>
<dbReference type="AlphaFoldDB" id="A0A1J1HTR2"/>
<name>A0A1J1HTR2_9DIPT</name>
<reference evidence="2 3" key="1">
    <citation type="submission" date="2015-04" db="EMBL/GenBank/DDBJ databases">
        <authorList>
            <person name="Syromyatnikov M.Y."/>
            <person name="Popov V.N."/>
        </authorList>
    </citation>
    <scope>NUCLEOTIDE SEQUENCE [LARGE SCALE GENOMIC DNA]</scope>
</reference>
<evidence type="ECO:0000313" key="3">
    <source>
        <dbReference type="Proteomes" id="UP000183832"/>
    </source>
</evidence>
<evidence type="ECO:0000256" key="1">
    <source>
        <dbReference type="SAM" id="Phobius"/>
    </source>
</evidence>
<sequence length="59" mass="6707">MLKRKSHKVASKRKLGRNHIHVFTIALFSSIVVHFSAQHNLLLNSVKKNNVLSQLKEGC</sequence>
<proteinExistence type="predicted"/>
<dbReference type="EMBL" id="CVRI01000020">
    <property type="protein sequence ID" value="CRK90946.1"/>
    <property type="molecule type" value="Genomic_DNA"/>
</dbReference>
<feature type="transmembrane region" description="Helical" evidence="1">
    <location>
        <begin position="20"/>
        <end position="37"/>
    </location>
</feature>
<keyword evidence="3" id="KW-1185">Reference proteome</keyword>
<keyword evidence="1" id="KW-0812">Transmembrane</keyword>
<keyword evidence="1" id="KW-0472">Membrane</keyword>
<evidence type="ECO:0000313" key="2">
    <source>
        <dbReference type="EMBL" id="CRK90946.1"/>
    </source>
</evidence>